<dbReference type="PIRSF" id="PIRSF029287">
    <property type="entry name" value="UCP029287"/>
    <property type="match status" value="1"/>
</dbReference>
<name>A0ABQ2QCA7_9GAMM</name>
<dbReference type="Pfam" id="PF09867">
    <property type="entry name" value="TagF_N"/>
    <property type="match status" value="1"/>
</dbReference>
<dbReference type="NCBIfam" id="TIGR03373">
    <property type="entry name" value="VI_minor_4"/>
    <property type="match status" value="1"/>
</dbReference>
<dbReference type="InterPro" id="IPR038225">
    <property type="entry name" value="TagF_sf"/>
</dbReference>
<evidence type="ECO:0000313" key="1">
    <source>
        <dbReference type="EMBL" id="GGP73099.1"/>
    </source>
</evidence>
<dbReference type="RefSeq" id="WP_188952289.1">
    <property type="nucleotide sequence ID" value="NZ_BMQW01000001.1"/>
</dbReference>
<dbReference type="EMBL" id="BMQW01000001">
    <property type="protein sequence ID" value="GGP73099.1"/>
    <property type="molecule type" value="Genomic_DNA"/>
</dbReference>
<organism evidence="1 2">
    <name type="scientific">Shewanella ulleungensis</name>
    <dbReference type="NCBI Taxonomy" id="2282699"/>
    <lineage>
        <taxon>Bacteria</taxon>
        <taxon>Pseudomonadati</taxon>
        <taxon>Pseudomonadota</taxon>
        <taxon>Gammaproteobacteria</taxon>
        <taxon>Alteromonadales</taxon>
        <taxon>Shewanellaceae</taxon>
        <taxon>Shewanella</taxon>
    </lineage>
</organism>
<dbReference type="Gene3D" id="3.40.1730.10">
    <property type="entry name" value="pa0076 domain"/>
    <property type="match status" value="1"/>
</dbReference>
<proteinExistence type="predicted"/>
<evidence type="ECO:0000313" key="2">
    <source>
        <dbReference type="Proteomes" id="UP000654004"/>
    </source>
</evidence>
<dbReference type="Proteomes" id="UP000654004">
    <property type="component" value="Unassembled WGS sequence"/>
</dbReference>
<protein>
    <submittedName>
        <fullName evidence="1">Type VI secretion-associated protein</fullName>
    </submittedName>
</protein>
<accession>A0ABQ2QCA7</accession>
<reference evidence="2" key="1">
    <citation type="journal article" date="2019" name="Int. J. Syst. Evol. Microbiol.">
        <title>The Global Catalogue of Microorganisms (GCM) 10K type strain sequencing project: providing services to taxonomists for standard genome sequencing and annotation.</title>
        <authorList>
            <consortium name="The Broad Institute Genomics Platform"/>
            <consortium name="The Broad Institute Genome Sequencing Center for Infectious Disease"/>
            <person name="Wu L."/>
            <person name="Ma J."/>
        </authorList>
    </citation>
    <scope>NUCLEOTIDE SEQUENCE [LARGE SCALE GENOMIC DNA]</scope>
    <source>
        <strain evidence="2">JCM 32305</strain>
    </source>
</reference>
<dbReference type="InterPro" id="IPR017748">
    <property type="entry name" value="TagF"/>
</dbReference>
<comment type="caution">
    <text evidence="1">The sequence shown here is derived from an EMBL/GenBank/DDBJ whole genome shotgun (WGS) entry which is preliminary data.</text>
</comment>
<sequence length="243" mass="27930">MSCEPLTSVGYCGKVPSKGDFIQENLNVDFLKNWNDWLQAVIAVSKEQTEHDWLDYYLTSPIWHFSLSAGVCCDQAVVGTVIPSVDHVGRHYPFTLAGFHHQSAVRGWHKSEWINVFEQQILQVLEDEIDLDKWLKSILSESLSIRANKERLTEHESLDKNKKAWVIKGDDSLDVLLLLDQQYRKRFDSYSLWWTEGSDDVEPCLIVTEGLPQISQFISMLNGQWEARGWNIAELVKESTPCT</sequence>
<keyword evidence="2" id="KW-1185">Reference proteome</keyword>
<gene>
    <name evidence="1" type="ORF">GCM10009410_00740</name>
</gene>